<dbReference type="EMBL" id="QYYA01000198">
    <property type="protein sequence ID" value="RJG08493.1"/>
    <property type="molecule type" value="Genomic_DNA"/>
</dbReference>
<dbReference type="AlphaFoldDB" id="A0A418X7Y4"/>
<keyword evidence="3" id="KW-1185">Reference proteome</keyword>
<protein>
    <submittedName>
        <fullName evidence="2">TonB-dependent receptor</fullName>
    </submittedName>
</protein>
<gene>
    <name evidence="2" type="ORF">D4A39_17475</name>
</gene>
<evidence type="ECO:0000313" key="3">
    <source>
        <dbReference type="Proteomes" id="UP000283734"/>
    </source>
</evidence>
<proteinExistence type="predicted"/>
<evidence type="ECO:0000313" key="2">
    <source>
        <dbReference type="EMBL" id="RJG08493.1"/>
    </source>
</evidence>
<feature type="chain" id="PRO_5019501671" evidence="1">
    <location>
        <begin position="26"/>
        <end position="116"/>
    </location>
</feature>
<accession>A0A418X7Y4</accession>
<keyword evidence="2" id="KW-0675">Receptor</keyword>
<sequence length="116" mass="12852">MKRIVFYSKKSVCIGLAAVALQASAADNERATCSDLSLGTSEKFAEANGLLADSSRVYDIDEVVVVSQPKENFRLRQQPLSSTSFGSYQMQRLASRDLRELSCYVPNFVMPNYGSR</sequence>
<name>A0A418X7Y4_9GAMM</name>
<dbReference type="Proteomes" id="UP000283734">
    <property type="component" value="Unassembled WGS sequence"/>
</dbReference>
<comment type="caution">
    <text evidence="2">The sequence shown here is derived from an EMBL/GenBank/DDBJ whole genome shotgun (WGS) entry which is preliminary data.</text>
</comment>
<keyword evidence="1" id="KW-0732">Signal</keyword>
<organism evidence="2 3">
    <name type="scientific">Alcanivorax profundi</name>
    <dbReference type="NCBI Taxonomy" id="2338368"/>
    <lineage>
        <taxon>Bacteria</taxon>
        <taxon>Pseudomonadati</taxon>
        <taxon>Pseudomonadota</taxon>
        <taxon>Gammaproteobacteria</taxon>
        <taxon>Oceanospirillales</taxon>
        <taxon>Alcanivoracaceae</taxon>
        <taxon>Alcanivorax</taxon>
    </lineage>
</organism>
<feature type="non-terminal residue" evidence="2">
    <location>
        <position position="116"/>
    </location>
</feature>
<reference evidence="2 3" key="1">
    <citation type="submission" date="2018-09" db="EMBL/GenBank/DDBJ databases">
        <title>Alcanivorax profundi sp. nov., isolated from 1000 m-depth seawater of the Mariana Trench.</title>
        <authorList>
            <person name="Liu J."/>
        </authorList>
    </citation>
    <scope>NUCLEOTIDE SEQUENCE [LARGE SCALE GENOMIC DNA]</scope>
    <source>
        <strain evidence="2 3">MTEO17</strain>
    </source>
</reference>
<feature type="signal peptide" evidence="1">
    <location>
        <begin position="1"/>
        <end position="25"/>
    </location>
</feature>
<evidence type="ECO:0000256" key="1">
    <source>
        <dbReference type="SAM" id="SignalP"/>
    </source>
</evidence>